<evidence type="ECO:0000313" key="10">
    <source>
        <dbReference type="Proteomes" id="UP001498398"/>
    </source>
</evidence>
<feature type="signal peptide" evidence="7">
    <location>
        <begin position="1"/>
        <end position="25"/>
    </location>
</feature>
<comment type="caution">
    <text evidence="9">The sequence shown here is derived from an EMBL/GenBank/DDBJ whole genome shotgun (WGS) entry which is preliminary data.</text>
</comment>
<feature type="domain" description="WSC" evidence="8">
    <location>
        <begin position="40"/>
        <end position="135"/>
    </location>
</feature>
<dbReference type="PANTHER" id="PTHR24269:SF16">
    <property type="entry name" value="PROTEIN SLG1"/>
    <property type="match status" value="1"/>
</dbReference>
<reference evidence="9 10" key="1">
    <citation type="submission" date="2024-01" db="EMBL/GenBank/DDBJ databases">
        <title>A draft genome for the cacao thread blight pathogen Marasmiellus scandens.</title>
        <authorList>
            <person name="Baruah I.K."/>
            <person name="Leung J."/>
            <person name="Bukari Y."/>
            <person name="Amoako-Attah I."/>
            <person name="Meinhardt L.W."/>
            <person name="Bailey B.A."/>
            <person name="Cohen S.P."/>
        </authorList>
    </citation>
    <scope>NUCLEOTIDE SEQUENCE [LARGE SCALE GENOMIC DNA]</scope>
    <source>
        <strain evidence="9 10">GH-19</strain>
    </source>
</reference>
<dbReference type="PANTHER" id="PTHR24269">
    <property type="entry name" value="KREMEN PROTEIN"/>
    <property type="match status" value="1"/>
</dbReference>
<organism evidence="9 10">
    <name type="scientific">Marasmiellus scandens</name>
    <dbReference type="NCBI Taxonomy" id="2682957"/>
    <lineage>
        <taxon>Eukaryota</taxon>
        <taxon>Fungi</taxon>
        <taxon>Dikarya</taxon>
        <taxon>Basidiomycota</taxon>
        <taxon>Agaricomycotina</taxon>
        <taxon>Agaricomycetes</taxon>
        <taxon>Agaricomycetidae</taxon>
        <taxon>Agaricales</taxon>
        <taxon>Marasmiineae</taxon>
        <taxon>Omphalotaceae</taxon>
        <taxon>Marasmiellus</taxon>
    </lineage>
</organism>
<dbReference type="Proteomes" id="UP001498398">
    <property type="component" value="Unassembled WGS sequence"/>
</dbReference>
<accession>A0ABR1JDM1</accession>
<dbReference type="SMART" id="SM00321">
    <property type="entry name" value="WSC"/>
    <property type="match status" value="2"/>
</dbReference>
<feature type="domain" description="WSC" evidence="8">
    <location>
        <begin position="149"/>
        <end position="242"/>
    </location>
</feature>
<keyword evidence="6" id="KW-0325">Glycoprotein</keyword>
<proteinExistence type="predicted"/>
<dbReference type="PROSITE" id="PS51212">
    <property type="entry name" value="WSC"/>
    <property type="match status" value="2"/>
</dbReference>
<keyword evidence="4" id="KW-1133">Transmembrane helix</keyword>
<evidence type="ECO:0000256" key="2">
    <source>
        <dbReference type="ARBA" id="ARBA00022692"/>
    </source>
</evidence>
<dbReference type="Pfam" id="PF01822">
    <property type="entry name" value="WSC"/>
    <property type="match status" value="2"/>
</dbReference>
<evidence type="ECO:0000259" key="8">
    <source>
        <dbReference type="PROSITE" id="PS51212"/>
    </source>
</evidence>
<dbReference type="InterPro" id="IPR002889">
    <property type="entry name" value="WSC_carb-bd"/>
</dbReference>
<evidence type="ECO:0000256" key="6">
    <source>
        <dbReference type="ARBA" id="ARBA00023180"/>
    </source>
</evidence>
<evidence type="ECO:0000256" key="1">
    <source>
        <dbReference type="ARBA" id="ARBA00004167"/>
    </source>
</evidence>
<evidence type="ECO:0000256" key="3">
    <source>
        <dbReference type="ARBA" id="ARBA00022729"/>
    </source>
</evidence>
<keyword evidence="2" id="KW-0812">Transmembrane</keyword>
<keyword evidence="5" id="KW-0472">Membrane</keyword>
<evidence type="ECO:0000256" key="4">
    <source>
        <dbReference type="ARBA" id="ARBA00022989"/>
    </source>
</evidence>
<protein>
    <recommendedName>
        <fullName evidence="8">WSC domain-containing protein</fullName>
    </recommendedName>
</protein>
<dbReference type="EMBL" id="JBANRG010000017">
    <property type="protein sequence ID" value="KAK7458875.1"/>
    <property type="molecule type" value="Genomic_DNA"/>
</dbReference>
<evidence type="ECO:0000256" key="7">
    <source>
        <dbReference type="SAM" id="SignalP"/>
    </source>
</evidence>
<evidence type="ECO:0000313" key="9">
    <source>
        <dbReference type="EMBL" id="KAK7458875.1"/>
    </source>
</evidence>
<gene>
    <name evidence="9" type="ORF">VKT23_009885</name>
</gene>
<comment type="subcellular location">
    <subcellularLocation>
        <location evidence="1">Membrane</location>
        <topology evidence="1">Single-pass membrane protein</topology>
    </subcellularLocation>
</comment>
<sequence>MDPYRPPTFLKCLFFLFTAFAAVVANDLNKRDTIVSGGQTWSSVGCFTDISVGRTLAGDFFSDNTNMTVESCIAFCRAQNFIFAGVEFGHECYCDSTIQFPGTPAPLPTDCNFACSGNSSETCGASGRIEIFTNGKTAPVLVENVPNSAWAYQGCFTDSAESRVLGMPMAVPVGVTAETCTAACQTAGFTDAGLEDGRECWCDSTLGTSSTHVSDLDCRAVCDANHTEYCGNANRIALYHLFDNEGSGSSQSECIDQDVSNFTLVARYNTPPPNGSPQEVPLKIVLVEMVPSVTWGLLSACPLCCSDWPSFSMKDSVFLPHSLSNPGQLMVSTAPGSGESPNFVASSPAFLGFQSYCVMNGTRSTTTDNGSGSIIPQKLLGFGGKSDAFSLCANNTINGRLDVVFEPVTSHPHYTLDDCSPVTIEIVT</sequence>
<keyword evidence="3 7" id="KW-0732">Signal</keyword>
<keyword evidence="10" id="KW-1185">Reference proteome</keyword>
<feature type="chain" id="PRO_5045286064" description="WSC domain-containing protein" evidence="7">
    <location>
        <begin position="26"/>
        <end position="428"/>
    </location>
</feature>
<name>A0ABR1JDM1_9AGAR</name>
<dbReference type="InterPro" id="IPR051836">
    <property type="entry name" value="Kremen_rcpt"/>
</dbReference>
<evidence type="ECO:0000256" key="5">
    <source>
        <dbReference type="ARBA" id="ARBA00023136"/>
    </source>
</evidence>